<evidence type="ECO:0000313" key="1">
    <source>
        <dbReference type="EMBL" id="EQD33046.1"/>
    </source>
</evidence>
<name>T0YCQ8_9ZZZZ</name>
<organism evidence="1">
    <name type="scientific">mine drainage metagenome</name>
    <dbReference type="NCBI Taxonomy" id="410659"/>
    <lineage>
        <taxon>unclassified sequences</taxon>
        <taxon>metagenomes</taxon>
        <taxon>ecological metagenomes</taxon>
    </lineage>
</organism>
<accession>T0YCQ8</accession>
<proteinExistence type="predicted"/>
<protein>
    <submittedName>
        <fullName evidence="1">Thermopsin related protein</fullName>
    </submittedName>
</protein>
<feature type="non-terminal residue" evidence="1">
    <location>
        <position position="310"/>
    </location>
</feature>
<dbReference type="EMBL" id="AUZY01011800">
    <property type="protein sequence ID" value="EQD33046.1"/>
    <property type="molecule type" value="Genomic_DNA"/>
</dbReference>
<dbReference type="AlphaFoldDB" id="T0YCQ8"/>
<gene>
    <name evidence="1" type="ORF">B1B_17652</name>
</gene>
<reference evidence="1" key="1">
    <citation type="submission" date="2013-08" db="EMBL/GenBank/DDBJ databases">
        <authorList>
            <person name="Mendez C."/>
            <person name="Richter M."/>
            <person name="Ferrer M."/>
            <person name="Sanchez J."/>
        </authorList>
    </citation>
    <scope>NUCLEOTIDE SEQUENCE</scope>
</reference>
<sequence length="310" mass="32012">MNGENNTAVIGNNFVANGGASTNGSYSPSAPQVLLQNYQTGAFASIWVANYWSNWISTNGPYPVVGNITDTSPMPAFISTWLEINETGLPVAQSWGFVLDGVTYTTVAPLVYIPTFVLLPTGATSQTLAFSVVAPLGYTASPSSGSVNFTTADATVTIQFAPIPYSVSFVETGLPTGQQWSVSLGNQTGVNTGSTIAFTAYEGNYSFVVPVVGNYVASPASGTVDVHGASVTVDIAFSEPMYSVAFVQSTLPTGQTWSVTLDGTTTTSSSGQVLFTEPNGTYAYSIGAVAGYTVSPAVGTLTVSGPTTQP</sequence>
<comment type="caution">
    <text evidence="1">The sequence shown here is derived from an EMBL/GenBank/DDBJ whole genome shotgun (WGS) entry which is preliminary data.</text>
</comment>
<reference evidence="1" key="2">
    <citation type="journal article" date="2014" name="ISME J.">
        <title>Microbial stratification in low pH oxic and suboxic macroscopic growths along an acid mine drainage.</title>
        <authorList>
            <person name="Mendez-Garcia C."/>
            <person name="Mesa V."/>
            <person name="Sprenger R.R."/>
            <person name="Richter M."/>
            <person name="Diez M.S."/>
            <person name="Solano J."/>
            <person name="Bargiela R."/>
            <person name="Golyshina O.V."/>
            <person name="Manteca A."/>
            <person name="Ramos J.L."/>
            <person name="Gallego J.R."/>
            <person name="Llorente I."/>
            <person name="Martins Dos Santos V.A."/>
            <person name="Jensen O.N."/>
            <person name="Pelaez A.I."/>
            <person name="Sanchez J."/>
            <person name="Ferrer M."/>
        </authorList>
    </citation>
    <scope>NUCLEOTIDE SEQUENCE</scope>
</reference>